<dbReference type="GO" id="GO:0003743">
    <property type="term" value="F:translation initiation factor activity"/>
    <property type="evidence" value="ECO:0007669"/>
    <property type="project" value="UniProtKB-KW"/>
</dbReference>
<protein>
    <submittedName>
        <fullName evidence="4">Translation initiation factor 2</fullName>
    </submittedName>
</protein>
<feature type="domain" description="LppM" evidence="3">
    <location>
        <begin position="29"/>
        <end position="191"/>
    </location>
</feature>
<feature type="region of interest" description="Disordered" evidence="1">
    <location>
        <begin position="317"/>
        <end position="339"/>
    </location>
</feature>
<dbReference type="InterPro" id="IPR053807">
    <property type="entry name" value="LppM"/>
</dbReference>
<evidence type="ECO:0000259" key="3">
    <source>
        <dbReference type="Pfam" id="PF21946"/>
    </source>
</evidence>
<feature type="transmembrane region" description="Helical" evidence="2">
    <location>
        <begin position="214"/>
        <end position="234"/>
    </location>
</feature>
<keyword evidence="2" id="KW-1133">Transmembrane helix</keyword>
<proteinExistence type="predicted"/>
<accession>A0ABM6Z2F2</accession>
<keyword evidence="4" id="KW-0648">Protein biosynthesis</keyword>
<keyword evidence="2" id="KW-0472">Membrane</keyword>
<evidence type="ECO:0000256" key="1">
    <source>
        <dbReference type="SAM" id="MobiDB-lite"/>
    </source>
</evidence>
<evidence type="ECO:0000313" key="5">
    <source>
        <dbReference type="Proteomes" id="UP000273001"/>
    </source>
</evidence>
<reference evidence="4 5" key="1">
    <citation type="submission" date="2018-09" db="EMBL/GenBank/DDBJ databases">
        <authorList>
            <person name="Li J."/>
        </authorList>
    </citation>
    <scope>NUCLEOTIDE SEQUENCE [LARGE SCALE GENOMIC DNA]</scope>
    <source>
        <strain evidence="4 5">2129</strain>
    </source>
</reference>
<name>A0ABM6Z2F2_9ACTO</name>
<gene>
    <name evidence="4" type="ORF">D5R93_01930</name>
</gene>
<evidence type="ECO:0000256" key="2">
    <source>
        <dbReference type="SAM" id="Phobius"/>
    </source>
</evidence>
<keyword evidence="5" id="KW-1185">Reference proteome</keyword>
<organism evidence="4 5">
    <name type="scientific">Actinomyces lilanjuaniae</name>
    <dbReference type="NCBI Taxonomy" id="2321394"/>
    <lineage>
        <taxon>Bacteria</taxon>
        <taxon>Bacillati</taxon>
        <taxon>Actinomycetota</taxon>
        <taxon>Actinomycetes</taxon>
        <taxon>Actinomycetales</taxon>
        <taxon>Actinomycetaceae</taxon>
        <taxon>Actinomyces</taxon>
    </lineage>
</organism>
<keyword evidence="2" id="KW-0812">Transmembrane</keyword>
<evidence type="ECO:0000313" key="4">
    <source>
        <dbReference type="EMBL" id="AYD89122.1"/>
    </source>
</evidence>
<dbReference type="Pfam" id="PF21946">
    <property type="entry name" value="LppM"/>
    <property type="match status" value="1"/>
</dbReference>
<sequence length="339" mass="35236">MSQHSRPHRLGRPAVSCALACLALSGCTLEMDMTITPTGTYDITLEMRDTTGEVIGSEGDCATMADPEVLEVSQDAQVEAEPLSGGNDEVGCLVTITGVAVPEASEAGEGAIVVRDGDVYTVNLAAPDLGGDPAALDPTQGDQDTTGGSTAASFNTLVDTRVSVTFPGSVTEAEGGSVSGRTVTWEDADALTEGVTASGYAEQSRDTSWTTNPATWVTAALVMTGAALGLVVAARRRGAQRPRRTREKQRKAGRGRQITRKDKGVGKKQKRQQAERPGPAGSGAEQRASLSPVALREARCALAGAGRVQPAWTRCLPEPPRTTAALRAAGTPRVRLAGR</sequence>
<dbReference type="PROSITE" id="PS51257">
    <property type="entry name" value="PROKAR_LIPOPROTEIN"/>
    <property type="match status" value="1"/>
</dbReference>
<keyword evidence="4" id="KW-0396">Initiation factor</keyword>
<dbReference type="EMBL" id="CP032514">
    <property type="protein sequence ID" value="AYD89122.1"/>
    <property type="molecule type" value="Genomic_DNA"/>
</dbReference>
<feature type="compositionally biased region" description="Basic residues" evidence="1">
    <location>
        <begin position="235"/>
        <end position="258"/>
    </location>
</feature>
<dbReference type="Proteomes" id="UP000273001">
    <property type="component" value="Chromosome"/>
</dbReference>
<feature type="region of interest" description="Disordered" evidence="1">
    <location>
        <begin position="235"/>
        <end position="292"/>
    </location>
</feature>
<dbReference type="RefSeq" id="WP_120203484.1">
    <property type="nucleotide sequence ID" value="NZ_CP032514.1"/>
</dbReference>